<dbReference type="EC" id="2.7.7.62" evidence="9"/>
<comment type="catalytic activity">
    <reaction evidence="3">
        <text>adenosylcob(III)inamide + GTP = adenosylcob(III)inamide phosphate + GDP + H(+)</text>
        <dbReference type="Rhea" id="RHEA:15765"/>
        <dbReference type="ChEBI" id="CHEBI:2480"/>
        <dbReference type="ChEBI" id="CHEBI:15378"/>
        <dbReference type="ChEBI" id="CHEBI:37565"/>
        <dbReference type="ChEBI" id="CHEBI:58189"/>
        <dbReference type="ChEBI" id="CHEBI:58502"/>
        <dbReference type="EC" id="2.7.1.156"/>
    </reaction>
</comment>
<keyword evidence="14" id="KW-0067">ATP-binding</keyword>
<name>A0A516GA21_9MICO</name>
<dbReference type="GO" id="GO:0005525">
    <property type="term" value="F:GTP binding"/>
    <property type="evidence" value="ECO:0007669"/>
    <property type="project" value="UniProtKB-KW"/>
</dbReference>
<evidence type="ECO:0000256" key="6">
    <source>
        <dbReference type="ARBA" id="ARBA00005159"/>
    </source>
</evidence>
<dbReference type="PANTHER" id="PTHR34848">
    <property type="match status" value="1"/>
</dbReference>
<dbReference type="OrthoDB" id="9788370at2"/>
<dbReference type="RefSeq" id="WP_143783054.1">
    <property type="nucleotide sequence ID" value="NZ_CP041616.1"/>
</dbReference>
<comment type="pathway">
    <text evidence="6">Cofactor biosynthesis; adenosylcobalamin biosynthesis; adenosylcobalamin from cob(II)yrinate a,c-diamide: step 5/7.</text>
</comment>
<comment type="catalytic activity">
    <reaction evidence="1">
        <text>adenosylcob(III)inamide + ATP = adenosylcob(III)inamide phosphate + ADP + H(+)</text>
        <dbReference type="Rhea" id="RHEA:15769"/>
        <dbReference type="ChEBI" id="CHEBI:2480"/>
        <dbReference type="ChEBI" id="CHEBI:15378"/>
        <dbReference type="ChEBI" id="CHEBI:30616"/>
        <dbReference type="ChEBI" id="CHEBI:58502"/>
        <dbReference type="ChEBI" id="CHEBI:456216"/>
        <dbReference type="EC" id="2.7.1.156"/>
    </reaction>
</comment>
<evidence type="ECO:0000256" key="14">
    <source>
        <dbReference type="ARBA" id="ARBA00022840"/>
    </source>
</evidence>
<dbReference type="Gene3D" id="3.40.50.300">
    <property type="entry name" value="P-loop containing nucleotide triphosphate hydrolases"/>
    <property type="match status" value="1"/>
</dbReference>
<evidence type="ECO:0000256" key="8">
    <source>
        <dbReference type="ARBA" id="ARBA00012016"/>
    </source>
</evidence>
<dbReference type="GO" id="GO:0009236">
    <property type="term" value="P:cobalamin biosynthetic process"/>
    <property type="evidence" value="ECO:0007669"/>
    <property type="project" value="UniProtKB-UniPathway"/>
</dbReference>
<evidence type="ECO:0000256" key="7">
    <source>
        <dbReference type="ARBA" id="ARBA00007490"/>
    </source>
</evidence>
<dbReference type="AlphaFoldDB" id="A0A516GA21"/>
<evidence type="ECO:0000256" key="18">
    <source>
        <dbReference type="PIRSR" id="PIRSR006135-2"/>
    </source>
</evidence>
<dbReference type="InterPro" id="IPR003203">
    <property type="entry name" value="CobU/CobP"/>
</dbReference>
<dbReference type="EC" id="2.7.1.156" evidence="8"/>
<sequence length="193" mass="21148">MSTTLVLGAARNGKSDYAAALLAAHPSITYVATGPKVADAPDQAWSARVRELRAQRPEGWDTIETTQLTRALLQSRKPVLIDTLSHWVWQLLDSQDLWRSDEQAIGTLEPVIDELLVVYRSLPQEVVAISDEVGWGGEAMTGRESTYRHALSYVNNRFSAVSERVHLIVGGRVVDLSDAPSVLSSTHSSALSR</sequence>
<feature type="binding site" evidence="18">
    <location>
        <begin position="8"/>
        <end position="15"/>
    </location>
    <ligand>
        <name>GTP</name>
        <dbReference type="ChEBI" id="CHEBI:37565"/>
    </ligand>
</feature>
<evidence type="ECO:0000256" key="10">
    <source>
        <dbReference type="ARBA" id="ARBA00022573"/>
    </source>
</evidence>
<dbReference type="EMBL" id="CP041616">
    <property type="protein sequence ID" value="QDO88376.1"/>
    <property type="molecule type" value="Genomic_DNA"/>
</dbReference>
<evidence type="ECO:0000256" key="3">
    <source>
        <dbReference type="ARBA" id="ARBA00001522"/>
    </source>
</evidence>
<dbReference type="GO" id="GO:0005524">
    <property type="term" value="F:ATP binding"/>
    <property type="evidence" value="ECO:0007669"/>
    <property type="project" value="UniProtKB-KW"/>
</dbReference>
<evidence type="ECO:0000256" key="1">
    <source>
        <dbReference type="ARBA" id="ARBA00000312"/>
    </source>
</evidence>
<dbReference type="Pfam" id="PF02283">
    <property type="entry name" value="CobU"/>
    <property type="match status" value="1"/>
</dbReference>
<keyword evidence="20" id="KW-1185">Reference proteome</keyword>
<dbReference type="GO" id="GO:0008820">
    <property type="term" value="F:cobinamide phosphate guanylyltransferase activity"/>
    <property type="evidence" value="ECO:0007669"/>
    <property type="project" value="UniProtKB-EC"/>
</dbReference>
<evidence type="ECO:0000256" key="17">
    <source>
        <dbReference type="ARBA" id="ARBA00030571"/>
    </source>
</evidence>
<evidence type="ECO:0000313" key="20">
    <source>
        <dbReference type="Proteomes" id="UP000315395"/>
    </source>
</evidence>
<feature type="binding site" evidence="18">
    <location>
        <position position="64"/>
    </location>
    <ligand>
        <name>GTP</name>
        <dbReference type="ChEBI" id="CHEBI:37565"/>
    </ligand>
</feature>
<evidence type="ECO:0000313" key="19">
    <source>
        <dbReference type="EMBL" id="QDO88376.1"/>
    </source>
</evidence>
<evidence type="ECO:0000256" key="2">
    <source>
        <dbReference type="ARBA" id="ARBA00000711"/>
    </source>
</evidence>
<feature type="binding site" evidence="18">
    <location>
        <position position="82"/>
    </location>
    <ligand>
        <name>GTP</name>
        <dbReference type="ChEBI" id="CHEBI:37565"/>
    </ligand>
</feature>
<reference evidence="19 20" key="1">
    <citation type="submission" date="2019-07" db="EMBL/GenBank/DDBJ databases">
        <title>complete genome sequencing of Ornithinimicrobium sp. H23M54.</title>
        <authorList>
            <person name="Bae J.-W."/>
            <person name="Lee S.-Y."/>
        </authorList>
    </citation>
    <scope>NUCLEOTIDE SEQUENCE [LARGE SCALE GENOMIC DNA]</scope>
    <source>
        <strain evidence="19 20">H23M54</strain>
    </source>
</reference>
<dbReference type="Proteomes" id="UP000315395">
    <property type="component" value="Chromosome"/>
</dbReference>
<evidence type="ECO:0000256" key="13">
    <source>
        <dbReference type="ARBA" id="ARBA00022777"/>
    </source>
</evidence>
<keyword evidence="11 19" id="KW-0808">Transferase</keyword>
<evidence type="ECO:0000256" key="9">
    <source>
        <dbReference type="ARBA" id="ARBA00012523"/>
    </source>
</evidence>
<dbReference type="PIRSF" id="PIRSF006135">
    <property type="entry name" value="CobU"/>
    <property type="match status" value="1"/>
</dbReference>
<proteinExistence type="inferred from homology"/>
<dbReference type="GO" id="GO:0043752">
    <property type="term" value="F:adenosylcobinamide kinase activity"/>
    <property type="evidence" value="ECO:0007669"/>
    <property type="project" value="UniProtKB-EC"/>
</dbReference>
<dbReference type="PANTHER" id="PTHR34848:SF1">
    <property type="entry name" value="BIFUNCTIONAL ADENOSYLCOBALAMIN BIOSYNTHESIS PROTEIN COBU"/>
    <property type="match status" value="1"/>
</dbReference>
<comment type="pathway">
    <text evidence="5">Cofactor biosynthesis; adenosylcobalamin biosynthesis; adenosylcobalamin from cob(II)yrinate a,c-diamide: step 6/7.</text>
</comment>
<comment type="function">
    <text evidence="4">Catalyzes ATP-dependent phosphorylation of adenosylcobinamide and addition of GMP to adenosylcobinamide phosphate.</text>
</comment>
<organism evidence="19 20">
    <name type="scientific">Ornithinimicrobium ciconiae</name>
    <dbReference type="NCBI Taxonomy" id="2594265"/>
    <lineage>
        <taxon>Bacteria</taxon>
        <taxon>Bacillati</taxon>
        <taxon>Actinomycetota</taxon>
        <taxon>Actinomycetes</taxon>
        <taxon>Micrococcales</taxon>
        <taxon>Ornithinimicrobiaceae</taxon>
        <taxon>Ornithinimicrobium</taxon>
    </lineage>
</organism>
<keyword evidence="12 18" id="KW-0547">Nucleotide-binding</keyword>
<evidence type="ECO:0000256" key="11">
    <source>
        <dbReference type="ARBA" id="ARBA00022679"/>
    </source>
</evidence>
<feature type="binding site" evidence="18">
    <location>
        <begin position="53"/>
        <end position="56"/>
    </location>
    <ligand>
        <name>GTP</name>
        <dbReference type="ChEBI" id="CHEBI:37565"/>
    </ligand>
</feature>
<comment type="catalytic activity">
    <reaction evidence="2">
        <text>adenosylcob(III)inamide phosphate + GTP + H(+) = adenosylcob(III)inamide-GDP + diphosphate</text>
        <dbReference type="Rhea" id="RHEA:22712"/>
        <dbReference type="ChEBI" id="CHEBI:15378"/>
        <dbReference type="ChEBI" id="CHEBI:33019"/>
        <dbReference type="ChEBI" id="CHEBI:37565"/>
        <dbReference type="ChEBI" id="CHEBI:58502"/>
        <dbReference type="ChEBI" id="CHEBI:60487"/>
        <dbReference type="EC" id="2.7.7.62"/>
    </reaction>
</comment>
<keyword evidence="10" id="KW-0169">Cobalamin biosynthesis</keyword>
<evidence type="ECO:0000256" key="5">
    <source>
        <dbReference type="ARBA" id="ARBA00004692"/>
    </source>
</evidence>
<comment type="similarity">
    <text evidence="7">Belongs to the CobU/CobP family.</text>
</comment>
<gene>
    <name evidence="19" type="ORF">FNH13_08490</name>
</gene>
<protein>
    <recommendedName>
        <fullName evidence="16">Adenosylcobinamide kinase</fullName>
        <ecNumber evidence="8">2.7.1.156</ecNumber>
        <ecNumber evidence="9">2.7.7.62</ecNumber>
    </recommendedName>
    <alternativeName>
        <fullName evidence="17">Adenosylcobinamide-phosphate guanylyltransferase</fullName>
    </alternativeName>
</protein>
<feature type="binding site" evidence="18">
    <location>
        <begin position="32"/>
        <end position="34"/>
    </location>
    <ligand>
        <name>GTP</name>
        <dbReference type="ChEBI" id="CHEBI:37565"/>
    </ligand>
</feature>
<keyword evidence="13 19" id="KW-0418">Kinase</keyword>
<evidence type="ECO:0000256" key="4">
    <source>
        <dbReference type="ARBA" id="ARBA00003889"/>
    </source>
</evidence>
<dbReference type="UniPathway" id="UPA00148">
    <property type="reaction ID" value="UER00236"/>
</dbReference>
<evidence type="ECO:0000256" key="15">
    <source>
        <dbReference type="ARBA" id="ARBA00023134"/>
    </source>
</evidence>
<keyword evidence="15 18" id="KW-0342">GTP-binding</keyword>
<dbReference type="InterPro" id="IPR027417">
    <property type="entry name" value="P-loop_NTPase"/>
</dbReference>
<dbReference type="KEGG" id="orz:FNH13_08490"/>
<accession>A0A516GA21</accession>
<evidence type="ECO:0000256" key="12">
    <source>
        <dbReference type="ARBA" id="ARBA00022741"/>
    </source>
</evidence>
<dbReference type="SUPFAM" id="SSF52540">
    <property type="entry name" value="P-loop containing nucleoside triphosphate hydrolases"/>
    <property type="match status" value="1"/>
</dbReference>
<evidence type="ECO:0000256" key="16">
    <source>
        <dbReference type="ARBA" id="ARBA00029570"/>
    </source>
</evidence>